<name>A0ABS4EXM2_9CLOT</name>
<dbReference type="RefSeq" id="WP_209795466.1">
    <property type="nucleotide sequence ID" value="NZ_JAGGJZ010000001.1"/>
</dbReference>
<protein>
    <recommendedName>
        <fullName evidence="1">DUF7852 domain-containing protein</fullName>
    </recommendedName>
</protein>
<dbReference type="EMBL" id="JAGGJZ010000001">
    <property type="protein sequence ID" value="MBP1888733.1"/>
    <property type="molecule type" value="Genomic_DNA"/>
</dbReference>
<proteinExistence type="predicted"/>
<dbReference type="Pfam" id="PF25250">
    <property type="entry name" value="DUF7852"/>
    <property type="match status" value="1"/>
</dbReference>
<keyword evidence="3" id="KW-1185">Reference proteome</keyword>
<organism evidence="2 3">
    <name type="scientific">Clostridium moniliforme</name>
    <dbReference type="NCBI Taxonomy" id="39489"/>
    <lineage>
        <taxon>Bacteria</taxon>
        <taxon>Bacillati</taxon>
        <taxon>Bacillota</taxon>
        <taxon>Clostridia</taxon>
        <taxon>Eubacteriales</taxon>
        <taxon>Clostridiaceae</taxon>
        <taxon>Clostridium</taxon>
    </lineage>
</organism>
<dbReference type="InterPro" id="IPR057174">
    <property type="entry name" value="DUF7852"/>
</dbReference>
<gene>
    <name evidence="2" type="ORF">J2Z53_000312</name>
</gene>
<accession>A0ABS4EXM2</accession>
<feature type="domain" description="DUF7852" evidence="1">
    <location>
        <begin position="38"/>
        <end position="110"/>
    </location>
</feature>
<evidence type="ECO:0000313" key="2">
    <source>
        <dbReference type="EMBL" id="MBP1888733.1"/>
    </source>
</evidence>
<evidence type="ECO:0000259" key="1">
    <source>
        <dbReference type="Pfam" id="PF25250"/>
    </source>
</evidence>
<comment type="caution">
    <text evidence="2">The sequence shown here is derived from an EMBL/GenBank/DDBJ whole genome shotgun (WGS) entry which is preliminary data.</text>
</comment>
<reference evidence="2 3" key="1">
    <citation type="submission" date="2021-03" db="EMBL/GenBank/DDBJ databases">
        <title>Genomic Encyclopedia of Type Strains, Phase IV (KMG-IV): sequencing the most valuable type-strain genomes for metagenomic binning, comparative biology and taxonomic classification.</title>
        <authorList>
            <person name="Goeker M."/>
        </authorList>
    </citation>
    <scope>NUCLEOTIDE SEQUENCE [LARGE SCALE GENOMIC DNA]</scope>
    <source>
        <strain evidence="2 3">DSM 3984</strain>
    </source>
</reference>
<evidence type="ECO:0000313" key="3">
    <source>
        <dbReference type="Proteomes" id="UP000783390"/>
    </source>
</evidence>
<sequence length="253" mass="28050">MNSVCDERFPDNACAEDIIVNSQSFNAVNTAPTTAPPSQIRVPVLVANAVVNQPIRDSICIPERFYSIKAVSRRPILTQCYVVVNTPVATPATGTLYVEGYILKNVQYATPITTTPTPPTPCCGEEECLAFRNDYNDLTAKIKFDFAVPVTLFNLVPTSPTTNLITERSVFKDCHKQCDSGTISESDCEKLYSQTIALQEPFTCRLNSYAINEALISKTTCENDEDNTLFDTIVEKINLNLNISIYQIQNRNA</sequence>
<dbReference type="Proteomes" id="UP000783390">
    <property type="component" value="Unassembled WGS sequence"/>
</dbReference>